<dbReference type="Proteomes" id="UP000594262">
    <property type="component" value="Unplaced"/>
</dbReference>
<evidence type="ECO:0000259" key="2">
    <source>
        <dbReference type="PROSITE" id="PS50188"/>
    </source>
</evidence>
<dbReference type="PANTHER" id="PTHR20951:SF2">
    <property type="entry name" value="SPRY DOMAIN-CONTAINING PROTEIN 7"/>
    <property type="match status" value="1"/>
</dbReference>
<evidence type="ECO:0000313" key="4">
    <source>
        <dbReference type="Proteomes" id="UP000594262"/>
    </source>
</evidence>
<dbReference type="InterPro" id="IPR043136">
    <property type="entry name" value="B30.2/SPRY_sf"/>
</dbReference>
<dbReference type="Pfam" id="PF00622">
    <property type="entry name" value="SPRY"/>
    <property type="match status" value="1"/>
</dbReference>
<reference evidence="3" key="1">
    <citation type="submission" date="2021-01" db="UniProtKB">
        <authorList>
            <consortium name="EnsemblMetazoa"/>
        </authorList>
    </citation>
    <scope>IDENTIFICATION</scope>
</reference>
<dbReference type="AlphaFoldDB" id="A0A7M5XLN5"/>
<evidence type="ECO:0000313" key="3">
    <source>
        <dbReference type="EnsemblMetazoa" id="CLYHEMP025997.1"/>
    </source>
</evidence>
<evidence type="ECO:0000256" key="1">
    <source>
        <dbReference type="ARBA" id="ARBA00021772"/>
    </source>
</evidence>
<dbReference type="SMART" id="SM00449">
    <property type="entry name" value="SPRY"/>
    <property type="match status" value="1"/>
</dbReference>
<organism evidence="3 4">
    <name type="scientific">Clytia hemisphaerica</name>
    <dbReference type="NCBI Taxonomy" id="252671"/>
    <lineage>
        <taxon>Eukaryota</taxon>
        <taxon>Metazoa</taxon>
        <taxon>Cnidaria</taxon>
        <taxon>Hydrozoa</taxon>
        <taxon>Hydroidolina</taxon>
        <taxon>Leptothecata</taxon>
        <taxon>Obeliida</taxon>
        <taxon>Clytiidae</taxon>
        <taxon>Clytia</taxon>
    </lineage>
</organism>
<dbReference type="PANTHER" id="PTHR20951">
    <property type="entry name" value="C13ORF1 PROTEIN-RELATED"/>
    <property type="match status" value="1"/>
</dbReference>
<name>A0A7M5XLN5_9CNID</name>
<accession>A0A7M5XLN5</accession>
<dbReference type="PROSITE" id="PS50188">
    <property type="entry name" value="B302_SPRY"/>
    <property type="match status" value="1"/>
</dbReference>
<dbReference type="InterPro" id="IPR013320">
    <property type="entry name" value="ConA-like_dom_sf"/>
</dbReference>
<proteinExistence type="predicted"/>
<dbReference type="InterPro" id="IPR001870">
    <property type="entry name" value="B30.2/SPRY"/>
</dbReference>
<dbReference type="InterPro" id="IPR035766">
    <property type="entry name" value="SPRYD7"/>
</dbReference>
<dbReference type="EnsemblMetazoa" id="CLYHEMT025997.1">
    <property type="protein sequence ID" value="CLYHEMP025997.1"/>
    <property type="gene ID" value="CLYHEMG025997"/>
</dbReference>
<dbReference type="SUPFAM" id="SSF49899">
    <property type="entry name" value="Concanavalin A-like lectins/glucanases"/>
    <property type="match status" value="1"/>
</dbReference>
<dbReference type="OrthoDB" id="40953at2759"/>
<dbReference type="Gene3D" id="2.60.120.920">
    <property type="match status" value="1"/>
</dbReference>
<feature type="domain" description="B30.2/SPRY" evidence="2">
    <location>
        <begin position="1"/>
        <end position="143"/>
    </location>
</feature>
<dbReference type="CDD" id="cd12880">
    <property type="entry name" value="SPRYD7"/>
    <property type="match status" value="1"/>
</dbReference>
<keyword evidence="4" id="KW-1185">Reference proteome</keyword>
<protein>
    <recommendedName>
        <fullName evidence="1">SPRY domain-containing protein 7</fullName>
    </recommendedName>
</protein>
<dbReference type="InterPro" id="IPR003877">
    <property type="entry name" value="SPRY_dom"/>
</dbReference>
<sequence length="159" mass="17372">GNECVIVKNGTRICGTGAALATADVVQDKCYFEMKVQSDGIWSVGLASLNCDLNKLPLGNDGNSWVLSYDGALRHNKVSLDNIDLSVAEGDYMGCSFDHVELNFFHNGKNLHCPITKIRGTVRPVISVDDGCIIDVFFDNFVYPPPPGFSKLMVEKDLI</sequence>